<keyword evidence="2" id="KW-1185">Reference proteome</keyword>
<name>A0A0U3CAM5_9BURK</name>
<dbReference type="KEGG" id="rdp:RD2015_1325"/>
<dbReference type="PATRIC" id="fig|76731.3.peg.1354"/>
<dbReference type="GO" id="GO:0009055">
    <property type="term" value="F:electron transfer activity"/>
    <property type="evidence" value="ECO:0007669"/>
    <property type="project" value="InterPro"/>
</dbReference>
<dbReference type="InterPro" id="IPR036909">
    <property type="entry name" value="Cyt_c-like_dom_sf"/>
</dbReference>
<dbReference type="GO" id="GO:0020037">
    <property type="term" value="F:heme binding"/>
    <property type="evidence" value="ECO:0007669"/>
    <property type="project" value="InterPro"/>
</dbReference>
<dbReference type="SUPFAM" id="SSF46626">
    <property type="entry name" value="Cytochrome c"/>
    <property type="match status" value="1"/>
</dbReference>
<evidence type="ECO:0000313" key="1">
    <source>
        <dbReference type="EMBL" id="ALV05816.1"/>
    </source>
</evidence>
<dbReference type="InterPro" id="IPR010389">
    <property type="entry name" value="Urate_ox_N"/>
</dbReference>
<protein>
    <submittedName>
        <fullName evidence="1">Membrane protein</fullName>
    </submittedName>
</protein>
<sequence length="441" mass="47905">MSLMDSYLLDWANLLLRWLHVVVAIAWIGASFYFVWLDNHLVPPTSDDLRARGVGGELWAVHGGGFYNPQKYLVAPAHLPKHLHWFYWESYWTWMSGFALFALLYLLNADTYLIDKRVHDWSAPAAVTGALCFLAGGWLLYDQICRRFGRQADGSIGHDGRVLGLVAVVIAVAAWGACQLFAGRAAFLIVGAMMATMMTANVFFWIIPGQKQVIEDMRAGRPVDPIFGQRGKQRSVHNTYFTLPVLIAMLSNHYGMLYSHAWNWLVLIALMLVGALVRTWFVKRHKGVNAWPLLVGVGVLLMGLIVGLAPSSLPVSASSSTSASASASALGANTGSSAGSSIGSSAGPSAGASAVASAGTAAPDGPPSFEQVQSIIHNRCQSCHNAALAPKRIQLHTPELIEQHAQDIYQQAVVQKAMPLNNATGITEEERAVLGRWFKSR</sequence>
<evidence type="ECO:0000313" key="2">
    <source>
        <dbReference type="Proteomes" id="UP000060699"/>
    </source>
</evidence>
<dbReference type="AlphaFoldDB" id="A0A0U3CAM5"/>
<organism evidence="1 2">
    <name type="scientific">Roseateles depolymerans</name>
    <dbReference type="NCBI Taxonomy" id="76731"/>
    <lineage>
        <taxon>Bacteria</taxon>
        <taxon>Pseudomonadati</taxon>
        <taxon>Pseudomonadota</taxon>
        <taxon>Betaproteobacteria</taxon>
        <taxon>Burkholderiales</taxon>
        <taxon>Sphaerotilaceae</taxon>
        <taxon>Roseateles</taxon>
    </lineage>
</organism>
<dbReference type="STRING" id="76731.RD2015_1325"/>
<dbReference type="Pfam" id="PF06181">
    <property type="entry name" value="Urate_ox_N"/>
    <property type="match status" value="1"/>
</dbReference>
<dbReference type="EMBL" id="CP013729">
    <property type="protein sequence ID" value="ALV05816.1"/>
    <property type="molecule type" value="Genomic_DNA"/>
</dbReference>
<accession>A0A0U3CAM5</accession>
<reference evidence="1 2" key="1">
    <citation type="submission" date="2015-12" db="EMBL/GenBank/DDBJ databases">
        <title>Complete genome of Roseateles depolymerans KCTC 42856.</title>
        <authorList>
            <person name="Kim K.M."/>
        </authorList>
    </citation>
    <scope>NUCLEOTIDE SEQUENCE [LARGE SCALE GENOMIC DNA]</scope>
    <source>
        <strain evidence="1 2">KCTC 42856</strain>
    </source>
</reference>
<gene>
    <name evidence="1" type="ORF">RD2015_1325</name>
</gene>
<proteinExistence type="predicted"/>
<dbReference type="Proteomes" id="UP000060699">
    <property type="component" value="Chromosome"/>
</dbReference>